<dbReference type="Proteomes" id="UP000199555">
    <property type="component" value="Unassembled WGS sequence"/>
</dbReference>
<dbReference type="PROSITE" id="PS51257">
    <property type="entry name" value="PROKAR_LIPOPROTEIN"/>
    <property type="match status" value="1"/>
</dbReference>
<gene>
    <name evidence="1" type="ORF">SAMN04487971_101245</name>
</gene>
<evidence type="ECO:0008006" key="3">
    <source>
        <dbReference type="Google" id="ProtNLM"/>
    </source>
</evidence>
<keyword evidence="2" id="KW-1185">Reference proteome</keyword>
<evidence type="ECO:0000313" key="1">
    <source>
        <dbReference type="EMBL" id="SDK51823.1"/>
    </source>
</evidence>
<dbReference type="InterPro" id="IPR008497">
    <property type="entry name" value="DUF779"/>
</dbReference>
<accession>A0A1G9CJG6</accession>
<name>A0A1G9CJG6_9RHOB</name>
<dbReference type="RefSeq" id="WP_090751807.1">
    <property type="nucleotide sequence ID" value="NZ_FNGE01000001.1"/>
</dbReference>
<reference evidence="2" key="1">
    <citation type="submission" date="2016-10" db="EMBL/GenBank/DDBJ databases">
        <authorList>
            <person name="Varghese N."/>
            <person name="Submissions S."/>
        </authorList>
    </citation>
    <scope>NUCLEOTIDE SEQUENCE [LARGE SCALE GENOMIC DNA]</scope>
    <source>
        <strain evidence="2">CGMCC 1.7655</strain>
    </source>
</reference>
<protein>
    <recommendedName>
        <fullName evidence="3">Acetaldehyde dehydrogenase</fullName>
    </recommendedName>
</protein>
<evidence type="ECO:0000313" key="2">
    <source>
        <dbReference type="Proteomes" id="UP000199555"/>
    </source>
</evidence>
<dbReference type="AlphaFoldDB" id="A0A1G9CJG6"/>
<dbReference type="OrthoDB" id="3725739at2"/>
<proteinExistence type="predicted"/>
<sequence>MNRITATQAALDLLAEIEATHGPVMFHLSGGCCDGTAPMVYAQGDFRIGANDVQLGTVGTAPFWTGSLQAEAWADTDLAVDAVPGRGSGFSLDNAMDRHFVLRPPTCAA</sequence>
<dbReference type="PIRSF" id="PIRSF009151">
    <property type="entry name" value="DUF779"/>
    <property type="match status" value="1"/>
</dbReference>
<organism evidence="1 2">
    <name type="scientific">Paracoccus chinensis</name>
    <dbReference type="NCBI Taxonomy" id="525640"/>
    <lineage>
        <taxon>Bacteria</taxon>
        <taxon>Pseudomonadati</taxon>
        <taxon>Pseudomonadota</taxon>
        <taxon>Alphaproteobacteria</taxon>
        <taxon>Rhodobacterales</taxon>
        <taxon>Paracoccaceae</taxon>
        <taxon>Paracoccus</taxon>
    </lineage>
</organism>
<dbReference type="STRING" id="525640.SAMN04487971_101245"/>
<dbReference type="Pfam" id="PF05610">
    <property type="entry name" value="DUF779"/>
    <property type="match status" value="1"/>
</dbReference>
<dbReference type="EMBL" id="FNGE01000001">
    <property type="protein sequence ID" value="SDK51823.1"/>
    <property type="molecule type" value="Genomic_DNA"/>
</dbReference>